<feature type="domain" description="IclR-ED" evidence="6">
    <location>
        <begin position="88"/>
        <end position="272"/>
    </location>
</feature>
<feature type="domain" description="HTH iclR-type" evidence="5">
    <location>
        <begin position="24"/>
        <end position="87"/>
    </location>
</feature>
<dbReference type="InterPro" id="IPR036388">
    <property type="entry name" value="WH-like_DNA-bd_sf"/>
</dbReference>
<dbReference type="Pfam" id="PF09339">
    <property type="entry name" value="HTH_IclR"/>
    <property type="match status" value="1"/>
</dbReference>
<name>A0A3A9JKC0_9PROT</name>
<proteinExistence type="predicted"/>
<keyword evidence="1" id="KW-0805">Transcription regulation</keyword>
<dbReference type="PANTHER" id="PTHR30136:SF39">
    <property type="entry name" value="TRANSCRIPTIONAL REGULATORY PROTEIN"/>
    <property type="match status" value="1"/>
</dbReference>
<feature type="region of interest" description="Disordered" evidence="4">
    <location>
        <begin position="1"/>
        <end position="23"/>
    </location>
</feature>
<gene>
    <name evidence="7" type="ORF">D6Z83_05200</name>
    <name evidence="8" type="ORF">EBE87_18705</name>
</gene>
<dbReference type="GO" id="GO:0045892">
    <property type="term" value="P:negative regulation of DNA-templated transcription"/>
    <property type="evidence" value="ECO:0007669"/>
    <property type="project" value="TreeGrafter"/>
</dbReference>
<protein>
    <submittedName>
        <fullName evidence="7">IclR family transcriptional regulator</fullName>
    </submittedName>
</protein>
<dbReference type="SMART" id="SM00346">
    <property type="entry name" value="HTH_ICLR"/>
    <property type="match status" value="1"/>
</dbReference>
<evidence type="ECO:0000313" key="8">
    <source>
        <dbReference type="EMBL" id="RMI19897.1"/>
    </source>
</evidence>
<dbReference type="PANTHER" id="PTHR30136">
    <property type="entry name" value="HELIX-TURN-HELIX TRANSCRIPTIONAL REGULATOR, ICLR FAMILY"/>
    <property type="match status" value="1"/>
</dbReference>
<dbReference type="InterPro" id="IPR029016">
    <property type="entry name" value="GAF-like_dom_sf"/>
</dbReference>
<evidence type="ECO:0000313" key="9">
    <source>
        <dbReference type="Proteomes" id="UP000274097"/>
    </source>
</evidence>
<dbReference type="AlphaFoldDB" id="A0A3A9JKC0"/>
<dbReference type="InterPro" id="IPR050707">
    <property type="entry name" value="HTH_MetabolicPath_Reg"/>
</dbReference>
<dbReference type="PROSITE" id="PS51077">
    <property type="entry name" value="HTH_ICLR"/>
    <property type="match status" value="1"/>
</dbReference>
<dbReference type="EMBL" id="RFLX01000015">
    <property type="protein sequence ID" value="RMI19897.1"/>
    <property type="molecule type" value="Genomic_DNA"/>
</dbReference>
<dbReference type="Gene3D" id="1.10.10.10">
    <property type="entry name" value="Winged helix-like DNA-binding domain superfamily/Winged helix DNA-binding domain"/>
    <property type="match status" value="1"/>
</dbReference>
<dbReference type="OrthoDB" id="9807558at2"/>
<evidence type="ECO:0000313" key="7">
    <source>
        <dbReference type="EMBL" id="RKK05233.1"/>
    </source>
</evidence>
<evidence type="ECO:0000256" key="2">
    <source>
        <dbReference type="ARBA" id="ARBA00023125"/>
    </source>
</evidence>
<sequence length="292" mass="30982">MGDARKVHIVDGGAGASRRPTSGAQSSERVIALLKLVAGQSTAGIGLAELVEASGLNRPTARRLLLALMRGGLVEQDAHSRRYHLGPESYVLGTLAADRFGIHRLAMDGLARLAQASGDSAFLCVRREMFTVCLHREEGSFPIRTHVLAAGMRHPLGVGGAGLALLAALPDPEVEAALEANAGLLATSYPQHRPERLRALVAECRMRGFAINPGLVVSHSWGMGLAVRDAAGEPVAALSLAAIESRMGPDRQPELAALLREEVTRLEAKLKNAGRLRAERPVARKTSGRKMA</sequence>
<keyword evidence="2" id="KW-0238">DNA-binding</keyword>
<reference evidence="7 10" key="1">
    <citation type="submission" date="2018-09" db="EMBL/GenBank/DDBJ databases">
        <title>Roseomonas sp. nov., isolated from feces of Tibetan antelopes in the Qinghai-Tibet plateau, China.</title>
        <authorList>
            <person name="Tian Z."/>
        </authorList>
    </citation>
    <scope>NUCLEOTIDE SEQUENCE [LARGE SCALE GENOMIC DNA]</scope>
    <source>
        <strain evidence="8 9">Z23</strain>
        <strain evidence="7 10">Z24</strain>
    </source>
</reference>
<keyword evidence="3" id="KW-0804">Transcription</keyword>
<evidence type="ECO:0000259" key="5">
    <source>
        <dbReference type="PROSITE" id="PS51077"/>
    </source>
</evidence>
<evidence type="ECO:0000259" key="6">
    <source>
        <dbReference type="PROSITE" id="PS51078"/>
    </source>
</evidence>
<dbReference type="Gene3D" id="3.30.450.40">
    <property type="match status" value="1"/>
</dbReference>
<evidence type="ECO:0000313" key="10">
    <source>
        <dbReference type="Proteomes" id="UP000278036"/>
    </source>
</evidence>
<dbReference type="GO" id="GO:0003677">
    <property type="term" value="F:DNA binding"/>
    <property type="evidence" value="ECO:0007669"/>
    <property type="project" value="UniProtKB-KW"/>
</dbReference>
<evidence type="ECO:0000256" key="4">
    <source>
        <dbReference type="SAM" id="MobiDB-lite"/>
    </source>
</evidence>
<evidence type="ECO:0000256" key="3">
    <source>
        <dbReference type="ARBA" id="ARBA00023163"/>
    </source>
</evidence>
<dbReference type="SUPFAM" id="SSF46785">
    <property type="entry name" value="Winged helix' DNA-binding domain"/>
    <property type="match status" value="1"/>
</dbReference>
<organism evidence="7 10">
    <name type="scientific">Teichococcus wenyumeiae</name>
    <dbReference type="NCBI Taxonomy" id="2478470"/>
    <lineage>
        <taxon>Bacteria</taxon>
        <taxon>Pseudomonadati</taxon>
        <taxon>Pseudomonadota</taxon>
        <taxon>Alphaproteobacteria</taxon>
        <taxon>Acetobacterales</taxon>
        <taxon>Roseomonadaceae</taxon>
        <taxon>Roseomonas</taxon>
    </lineage>
</organism>
<comment type="caution">
    <text evidence="7">The sequence shown here is derived from an EMBL/GenBank/DDBJ whole genome shotgun (WGS) entry which is preliminary data.</text>
</comment>
<dbReference type="Pfam" id="PF01614">
    <property type="entry name" value="IclR_C"/>
    <property type="match status" value="1"/>
</dbReference>
<dbReference type="InterPro" id="IPR014757">
    <property type="entry name" value="Tscrpt_reg_IclR_C"/>
</dbReference>
<dbReference type="GO" id="GO:0003700">
    <property type="term" value="F:DNA-binding transcription factor activity"/>
    <property type="evidence" value="ECO:0007669"/>
    <property type="project" value="TreeGrafter"/>
</dbReference>
<dbReference type="InterPro" id="IPR005471">
    <property type="entry name" value="Tscrpt_reg_IclR_N"/>
</dbReference>
<dbReference type="InParanoid" id="A0A3A9JKC0"/>
<dbReference type="Proteomes" id="UP000278036">
    <property type="component" value="Unassembled WGS sequence"/>
</dbReference>
<dbReference type="InterPro" id="IPR036390">
    <property type="entry name" value="WH_DNA-bd_sf"/>
</dbReference>
<dbReference type="SUPFAM" id="SSF55781">
    <property type="entry name" value="GAF domain-like"/>
    <property type="match status" value="1"/>
</dbReference>
<evidence type="ECO:0000256" key="1">
    <source>
        <dbReference type="ARBA" id="ARBA00023015"/>
    </source>
</evidence>
<keyword evidence="9" id="KW-1185">Reference proteome</keyword>
<dbReference type="Proteomes" id="UP000274097">
    <property type="component" value="Unassembled WGS sequence"/>
</dbReference>
<dbReference type="EMBL" id="RAQU01000020">
    <property type="protein sequence ID" value="RKK05233.1"/>
    <property type="molecule type" value="Genomic_DNA"/>
</dbReference>
<dbReference type="PROSITE" id="PS51078">
    <property type="entry name" value="ICLR_ED"/>
    <property type="match status" value="1"/>
</dbReference>
<accession>A0A3A9JKC0</accession>